<reference evidence="3" key="2">
    <citation type="submission" date="2020-02" db="EMBL/GenBank/DDBJ databases">
        <authorList>
            <person name="Matsumoto Y."/>
            <person name="Motooka D."/>
            <person name="Nakamura S."/>
        </authorList>
    </citation>
    <scope>NUCLEOTIDE SEQUENCE</scope>
    <source>
        <strain evidence="3">JCM 13671</strain>
    </source>
</reference>
<evidence type="ECO:0000313" key="3">
    <source>
        <dbReference type="EMBL" id="BBZ33609.1"/>
    </source>
</evidence>
<gene>
    <name evidence="3" type="ORF">MCNF_22140</name>
</gene>
<keyword evidence="4" id="KW-1185">Reference proteome</keyword>
<dbReference type="Pfam" id="PF01966">
    <property type="entry name" value="HD"/>
    <property type="match status" value="1"/>
</dbReference>
<accession>A0A7I7XWE8</accession>
<proteinExistence type="predicted"/>
<feature type="chain" id="PRO_5038384728" description="HD domain-containing protein" evidence="1">
    <location>
        <begin position="16"/>
        <end position="246"/>
    </location>
</feature>
<dbReference type="CDD" id="cd00077">
    <property type="entry name" value="HDc"/>
    <property type="match status" value="1"/>
</dbReference>
<evidence type="ECO:0000256" key="1">
    <source>
        <dbReference type="SAM" id="SignalP"/>
    </source>
</evidence>
<reference evidence="3" key="1">
    <citation type="journal article" date="2019" name="Emerg. Microbes Infect.">
        <title>Comprehensive subspecies identification of 175 nontuberculous mycobacteria species based on 7547 genomic profiles.</title>
        <authorList>
            <person name="Matsumoto Y."/>
            <person name="Kinjo T."/>
            <person name="Motooka D."/>
            <person name="Nabeya D."/>
            <person name="Jung N."/>
            <person name="Uechi K."/>
            <person name="Horii T."/>
            <person name="Iida T."/>
            <person name="Fujita J."/>
            <person name="Nakamura S."/>
        </authorList>
    </citation>
    <scope>NUCLEOTIDE SEQUENCE [LARGE SCALE GENOMIC DNA]</scope>
    <source>
        <strain evidence="3">JCM 13671</strain>
    </source>
</reference>
<dbReference type="SUPFAM" id="SSF109604">
    <property type="entry name" value="HD-domain/PDEase-like"/>
    <property type="match status" value="1"/>
</dbReference>
<dbReference type="PANTHER" id="PTHR35569:SF1">
    <property type="entry name" value="CYANAMIDE HYDRATASE DDI2-RELATED"/>
    <property type="match status" value="1"/>
</dbReference>
<dbReference type="EMBL" id="AP022612">
    <property type="protein sequence ID" value="BBZ33609.1"/>
    <property type="molecule type" value="Genomic_DNA"/>
</dbReference>
<keyword evidence="1" id="KW-0732">Signal</keyword>
<dbReference type="PANTHER" id="PTHR35569">
    <property type="entry name" value="CYANAMIDE HYDRATASE DDI2-RELATED"/>
    <property type="match status" value="1"/>
</dbReference>
<evidence type="ECO:0000313" key="4">
    <source>
        <dbReference type="Proteomes" id="UP000466931"/>
    </source>
</evidence>
<dbReference type="InterPro" id="IPR006674">
    <property type="entry name" value="HD_domain"/>
</dbReference>
<feature type="signal peptide" evidence="1">
    <location>
        <begin position="1"/>
        <end position="15"/>
    </location>
</feature>
<sequence>MSRSWRILAFSPLLAATSVGHGGAMTTTSPWNLPDSDICSAARQLLFDAATPAIAGHCVRSHLFAREIAAAKGMRAGVDYDEEIVYLACLLHDLGITDIGAGAQRFEVDGADAAASFLRANGLSEDRVTTVWQSIALHTSVGLADRFGVEQSVSFFGISLDINGLDKGLLSPGFADRVHADWPRYDLGYAIADLIAEGSRSNPTKAPPFSFPAHLHEVLNGESVGFFDVIENSGWGDRPASRRLTS</sequence>
<name>A0A7I7XWE8_9MYCO</name>
<dbReference type="AlphaFoldDB" id="A0A7I7XWE8"/>
<dbReference type="Gene3D" id="1.10.3210.10">
    <property type="entry name" value="Hypothetical protein af1432"/>
    <property type="match status" value="1"/>
</dbReference>
<dbReference type="Proteomes" id="UP000466931">
    <property type="component" value="Chromosome"/>
</dbReference>
<dbReference type="InterPro" id="IPR003607">
    <property type="entry name" value="HD/PDEase_dom"/>
</dbReference>
<evidence type="ECO:0000259" key="2">
    <source>
        <dbReference type="Pfam" id="PF01966"/>
    </source>
</evidence>
<organism evidence="3 4">
    <name type="scientific">Mycolicibacterium confluentis</name>
    <dbReference type="NCBI Taxonomy" id="28047"/>
    <lineage>
        <taxon>Bacteria</taxon>
        <taxon>Bacillati</taxon>
        <taxon>Actinomycetota</taxon>
        <taxon>Actinomycetes</taxon>
        <taxon>Mycobacteriales</taxon>
        <taxon>Mycobacteriaceae</taxon>
        <taxon>Mycolicibacterium</taxon>
    </lineage>
</organism>
<protein>
    <recommendedName>
        <fullName evidence="2">HD domain-containing protein</fullName>
    </recommendedName>
</protein>
<feature type="domain" description="HD" evidence="2">
    <location>
        <begin position="55"/>
        <end position="140"/>
    </location>
</feature>